<comment type="similarity">
    <text evidence="1">Belongs to the AHA1 family.</text>
</comment>
<dbReference type="EMBL" id="APBN01000013">
    <property type="protein sequence ID" value="EMT50705.1"/>
    <property type="molecule type" value="Genomic_DNA"/>
</dbReference>
<evidence type="ECO:0000259" key="2">
    <source>
        <dbReference type="Pfam" id="PF08327"/>
    </source>
</evidence>
<dbReference type="PATRIC" id="fig|1300222.3.peg.4540"/>
<evidence type="ECO:0000256" key="1">
    <source>
        <dbReference type="ARBA" id="ARBA00006817"/>
    </source>
</evidence>
<organism evidence="3 4">
    <name type="scientific">Brevibacillus borstelensis AK1</name>
    <dbReference type="NCBI Taxonomy" id="1300222"/>
    <lineage>
        <taxon>Bacteria</taxon>
        <taxon>Bacillati</taxon>
        <taxon>Bacillota</taxon>
        <taxon>Bacilli</taxon>
        <taxon>Bacillales</taxon>
        <taxon>Paenibacillaceae</taxon>
        <taxon>Brevibacillus</taxon>
    </lineage>
</organism>
<evidence type="ECO:0000313" key="4">
    <source>
        <dbReference type="Proteomes" id="UP000012081"/>
    </source>
</evidence>
<reference evidence="3 4" key="1">
    <citation type="submission" date="2013-03" db="EMBL/GenBank/DDBJ databases">
        <title>Assembly of a new bacterial strain Brevibacillus borstelensis AK1.</title>
        <authorList>
            <person name="Rajan I."/>
            <person name="PoliReddy D."/>
            <person name="Sugumar T."/>
            <person name="Rathinam K."/>
            <person name="Alqarawi S."/>
            <person name="Khalil A.B."/>
            <person name="Sivakumar N."/>
        </authorList>
    </citation>
    <scope>NUCLEOTIDE SEQUENCE [LARGE SCALE GENOMIC DNA]</scope>
    <source>
        <strain evidence="3 4">AK1</strain>
    </source>
</reference>
<dbReference type="InterPro" id="IPR023393">
    <property type="entry name" value="START-like_dom_sf"/>
</dbReference>
<comment type="caution">
    <text evidence="3">The sequence shown here is derived from an EMBL/GenBank/DDBJ whole genome shotgun (WGS) entry which is preliminary data.</text>
</comment>
<dbReference type="Pfam" id="PF08327">
    <property type="entry name" value="AHSA1"/>
    <property type="match status" value="1"/>
</dbReference>
<proteinExistence type="inferred from homology"/>
<dbReference type="AlphaFoldDB" id="M8E5G4"/>
<dbReference type="CDD" id="cd07814">
    <property type="entry name" value="SRPBCC_CalC_Aha1-like"/>
    <property type="match status" value="1"/>
</dbReference>
<dbReference type="RefSeq" id="WP_003391178.1">
    <property type="nucleotide sequence ID" value="NZ_APBN01000013.1"/>
</dbReference>
<dbReference type="Gene3D" id="3.30.530.20">
    <property type="match status" value="1"/>
</dbReference>
<keyword evidence="4" id="KW-1185">Reference proteome</keyword>
<dbReference type="InterPro" id="IPR013538">
    <property type="entry name" value="ASHA1/2-like_C"/>
</dbReference>
<dbReference type="Proteomes" id="UP000012081">
    <property type="component" value="Unassembled WGS sequence"/>
</dbReference>
<accession>M8E5G4</accession>
<evidence type="ECO:0000313" key="3">
    <source>
        <dbReference type="EMBL" id="EMT50705.1"/>
    </source>
</evidence>
<sequence length="160" mass="18343">MGYALYGNERGDDWGKIRKKTGEGEMNQKIVGKTKSVGFQIGVRRTLPVSQEKAWELLTSAEGLESWLGAGISVMLQPGQKYYSDEGTGEFRIVKPLQQLRLTWQKEGWQRPSTVQVRLIAKEANKTTISFHQEHLADEKVREAMKEHWEAVLDRIRENI</sequence>
<gene>
    <name evidence="3" type="ORF">I532_21595</name>
</gene>
<protein>
    <submittedName>
        <fullName evidence="3">Activator of Hsp90 ATPase 1 family protein</fullName>
    </submittedName>
</protein>
<dbReference type="SUPFAM" id="SSF55961">
    <property type="entry name" value="Bet v1-like"/>
    <property type="match status" value="1"/>
</dbReference>
<dbReference type="STRING" id="1300222.I532_21595"/>
<feature type="domain" description="Activator of Hsp90 ATPase homologue 1/2-like C-terminal" evidence="2">
    <location>
        <begin position="49"/>
        <end position="158"/>
    </location>
</feature>
<name>M8E5G4_9BACL</name>